<dbReference type="AlphaFoldDB" id="A0A016QTQ7"/>
<evidence type="ECO:0000313" key="2">
    <source>
        <dbReference type="Proteomes" id="UP000020492"/>
    </source>
</evidence>
<dbReference type="Proteomes" id="UP000020492">
    <property type="component" value="Unassembled WGS sequence"/>
</dbReference>
<protein>
    <submittedName>
        <fullName evidence="1">Uncharacterized protein</fullName>
    </submittedName>
</protein>
<dbReference type="STRING" id="1476583.DEIPH_ctg009orf0005"/>
<sequence length="75" mass="8478">MYGNWSAAPNVASLPWEPYRLPASVPNLTDALMSFWVVPNSHDFTDTPCPITNLDRPTPTLSSLEVDEKGWNRCW</sequence>
<gene>
    <name evidence="1" type="ORF">DEIPH_ctg009orf0005</name>
</gene>
<proteinExistence type="predicted"/>
<evidence type="ECO:0000313" key="1">
    <source>
        <dbReference type="EMBL" id="EYB69267.1"/>
    </source>
</evidence>
<name>A0A016QTQ7_9DEIO</name>
<reference evidence="1 2" key="1">
    <citation type="submission" date="2014-03" db="EMBL/GenBank/DDBJ databases">
        <title>Draft genome sequence of Deinococcus phoenicis 1P10ME.</title>
        <authorList>
            <person name="Stepanov V.G."/>
            <person name="Vaishampayan P."/>
            <person name="Venkateswaran K."/>
            <person name="Fox G.E."/>
        </authorList>
    </citation>
    <scope>NUCLEOTIDE SEQUENCE [LARGE SCALE GENOMIC DNA]</scope>
    <source>
        <strain evidence="1 2">1P10ME</strain>
    </source>
</reference>
<accession>A0A016QTQ7</accession>
<dbReference type="EMBL" id="JHAC01000009">
    <property type="protein sequence ID" value="EYB69267.1"/>
    <property type="molecule type" value="Genomic_DNA"/>
</dbReference>
<organism evidence="1 2">
    <name type="scientific">Deinococcus phoenicis</name>
    <dbReference type="NCBI Taxonomy" id="1476583"/>
    <lineage>
        <taxon>Bacteria</taxon>
        <taxon>Thermotogati</taxon>
        <taxon>Deinococcota</taxon>
        <taxon>Deinococci</taxon>
        <taxon>Deinococcales</taxon>
        <taxon>Deinococcaceae</taxon>
        <taxon>Deinococcus</taxon>
    </lineage>
</organism>
<dbReference type="PATRIC" id="fig|1476583.3.peg.580"/>
<comment type="caution">
    <text evidence="1">The sequence shown here is derived from an EMBL/GenBank/DDBJ whole genome shotgun (WGS) entry which is preliminary data.</text>
</comment>
<keyword evidence="2" id="KW-1185">Reference proteome</keyword>